<evidence type="ECO:0000256" key="2">
    <source>
        <dbReference type="SAM" id="MobiDB-lite"/>
    </source>
</evidence>
<dbReference type="EMBL" id="CAJNOT010001971">
    <property type="protein sequence ID" value="CAF1269884.1"/>
    <property type="molecule type" value="Genomic_DNA"/>
</dbReference>
<feature type="region of interest" description="Disordered" evidence="2">
    <location>
        <begin position="1491"/>
        <end position="1556"/>
    </location>
</feature>
<feature type="compositionally biased region" description="Basic residues" evidence="2">
    <location>
        <begin position="1117"/>
        <end position="1134"/>
    </location>
</feature>
<protein>
    <recommendedName>
        <fullName evidence="3">Reverse transcriptase domain-containing protein</fullName>
    </recommendedName>
</protein>
<dbReference type="Proteomes" id="UP000663864">
    <property type="component" value="Unassembled WGS sequence"/>
</dbReference>
<feature type="compositionally biased region" description="Polar residues" evidence="2">
    <location>
        <begin position="1015"/>
        <end position="1024"/>
    </location>
</feature>
<dbReference type="PANTHER" id="PTHR21301">
    <property type="entry name" value="REVERSE TRANSCRIPTASE"/>
    <property type="match status" value="1"/>
</dbReference>
<dbReference type="PROSITE" id="PS50878">
    <property type="entry name" value="RT_POL"/>
    <property type="match status" value="1"/>
</dbReference>
<evidence type="ECO:0000259" key="3">
    <source>
        <dbReference type="PROSITE" id="PS50878"/>
    </source>
</evidence>
<gene>
    <name evidence="4" type="ORF">ZHD862_LOCUS26356</name>
</gene>
<keyword evidence="1" id="KW-0175">Coiled coil</keyword>
<feature type="compositionally biased region" description="Basic and acidic residues" evidence="2">
    <location>
        <begin position="1545"/>
        <end position="1556"/>
    </location>
</feature>
<dbReference type="InterPro" id="IPR000477">
    <property type="entry name" value="RT_dom"/>
</dbReference>
<feature type="region of interest" description="Disordered" evidence="2">
    <location>
        <begin position="1101"/>
        <end position="1143"/>
    </location>
</feature>
<name>A0A815BG48_9BILA</name>
<accession>A0A815BG48</accession>
<evidence type="ECO:0000313" key="5">
    <source>
        <dbReference type="Proteomes" id="UP000663864"/>
    </source>
</evidence>
<proteinExistence type="predicted"/>
<feature type="coiled-coil region" evidence="1">
    <location>
        <begin position="99"/>
        <end position="126"/>
    </location>
</feature>
<sequence>MILLKLDNSLPSRTRANISTTTIIISSCEQGQHRSESVQQTQSQSIQTQNQLQLVEPSPTDLLSKPEESQQQQPKHKRNKKKCRGDRKGQRYRAKLRKRRLNDQQIANLEQNYKNMKHDVDIQSSTIPEIDIVALVPTHTQTDIPENQHALQRKSVKRKRETRPGVITTSLKEKNLEETESNIKPKYLKVPDQVFKNILSKSLADGKSIVETLDTPEKLEFVRIYAHLLNNVFYLKLERDFWEHYQTVCVSEGIWSSPLQKDIAKENNLCRFKFKTKIQLEKHSKLIDIRLKEVENKLNSHLQQLIQNSFDMNQLSSLITAFVRQGQHKLSAEYKQKTLILQCDAIDHRLITTFYNLNPTENQATKDKLQAEEQVAILKQRIYTKRLPASFSILDHSIDNIENMLKQPALNKDKCATLSFRRLKTIAQFKYDMMVLTIATAEETVRTHLSIIANEKKKLIDTSGGQVPLPKPLIQLMNAITARQTNMVQRSQHIIQQKLSIFDDAPVAENMAGATGAIFEKDLTKNCISASDQRAKDFFTDIENLLRRLHTNILPPKLLARAQYEHRIMKSTRRQLKKSNVIIRITDKSKVFHLGSVQDYHEKALQYMQDTNAYREITSGINPCHDHVQTVLALIDPMLKKREINLELWKQYMRPNAITTELAHLYFIPKPHKIGTPLRPIVSSIKAAATGVSHFLDLLLRPMFNRVTKDFTFINGIDFVRQMERYRVSGRLLPTTLFVTFDVSNLYTMIPRDGAIFALQKFLYKYAENRRVHGMTIDTITRLARLVLDTNCFVYEKKYYQQIRGGAMGSPFTMTLANIYMWEWEHPLIEHQKIHNELYGRYIDDVFMTTNLSIDQIKARLNIAHEQDENIRITCTIGSTVEFLDVLVDNNQGQLKTSVHHKPAAEPYILPYLSDHPRHIHRSTVKSQLLRAARLCSHVEDFDRERLNIEFILLLNGYPPKFIAYHLKQFFRKNNALSMMEQLDEVVYEELHRKLLYQSTRRERQEQQQEIITTDGNPHENSNNNDIFIHFTFETGPMLKMSAQPSQIGIAPTESITMETNSEGDLNQILTDELVSLSQSSIQLNMTSMIPSQVPNIPNPTITHQNLTEDGFQARRREARRRQRQRRAERRRQARAPQQQRHDLLRRLHTNTLSPKLLARAQYEHRIMKSTQRQIKKSNVIIRITDKSKVFHLGSVQDYHEKALQYMQDTNAYREITSSINPYQQHVQTVLALIDPMLKKGEINRELWKQYMRPNSVTTELAHLYFVPKPHKIGTPLRPIVSSIKAATTGVSHFLDILLRPLFNRVTKDTTFINGIDFVRQLERYRMNGQLLPMTLFVTFDVTNLYTMIPRDGAIFALQKFLRQYGENRRIHGMTIDIIIRLARLVLDTNCFVYEKKYYQQIRGGAMGSPFTMTLANIYMLEWEHSLNEHQKMQNELYGRMSTQPSQIGTAPTESITMETNNEGDFNQILTDELVILSQSSIQLNMTNMIPSQVPNIPNPTTTHQNLTDDEFRARRREARRRRRQRRAERRRQARASQQQQRNQQRQERPRLEGVKRHIHEIHDDIFKNTNQVEKRLIVDHRNNPNIESELTRKRPPSSLLKLNQCHFRNELERRKILLKFDANDHQLVNAFYELKPRKTEMHSAQVIWKAVHDEQQLHYEIEIFRKHLTEQSLLTYDTFQELPLPKIHSILVQLLFNQPWLSTIAQTTSISTFIHDLSLQAISMTEKIAINFMEKVIMEKEKLVHRGKKFNKPPCIDAILAAIGNRQTNMVRRVQYYIEQLS</sequence>
<feature type="compositionally biased region" description="Basic residues" evidence="2">
    <location>
        <begin position="74"/>
        <end position="98"/>
    </location>
</feature>
<feature type="compositionally biased region" description="Low complexity" evidence="2">
    <location>
        <begin position="1535"/>
        <end position="1544"/>
    </location>
</feature>
<feature type="region of interest" description="Disordered" evidence="2">
    <location>
        <begin position="1002"/>
        <end position="1024"/>
    </location>
</feature>
<dbReference type="InterPro" id="IPR058912">
    <property type="entry name" value="HTH_animal"/>
</dbReference>
<feature type="compositionally biased region" description="Polar residues" evidence="2">
    <location>
        <begin position="1491"/>
        <end position="1506"/>
    </location>
</feature>
<dbReference type="Pfam" id="PF26215">
    <property type="entry name" value="HTH_animal"/>
    <property type="match status" value="1"/>
</dbReference>
<organism evidence="4 5">
    <name type="scientific">Rotaria sordida</name>
    <dbReference type="NCBI Taxonomy" id="392033"/>
    <lineage>
        <taxon>Eukaryota</taxon>
        <taxon>Metazoa</taxon>
        <taxon>Spiralia</taxon>
        <taxon>Gnathifera</taxon>
        <taxon>Rotifera</taxon>
        <taxon>Eurotatoria</taxon>
        <taxon>Bdelloidea</taxon>
        <taxon>Philodinida</taxon>
        <taxon>Philodinidae</taxon>
        <taxon>Rotaria</taxon>
    </lineage>
</organism>
<feature type="region of interest" description="Disordered" evidence="2">
    <location>
        <begin position="59"/>
        <end position="98"/>
    </location>
</feature>
<evidence type="ECO:0000313" key="4">
    <source>
        <dbReference type="EMBL" id="CAF1269884.1"/>
    </source>
</evidence>
<feature type="domain" description="Reverse transcriptase" evidence="3">
    <location>
        <begin position="649"/>
        <end position="899"/>
    </location>
</feature>
<feature type="compositionally biased region" description="Basic residues" evidence="2">
    <location>
        <begin position="1514"/>
        <end position="1534"/>
    </location>
</feature>
<comment type="caution">
    <text evidence="4">The sequence shown here is derived from an EMBL/GenBank/DDBJ whole genome shotgun (WGS) entry which is preliminary data.</text>
</comment>
<dbReference type="PANTHER" id="PTHR21301:SF10">
    <property type="entry name" value="REVERSE TRANSCRIPTASE DOMAIN-CONTAINING PROTEIN"/>
    <property type="match status" value="1"/>
</dbReference>
<evidence type="ECO:0000256" key="1">
    <source>
        <dbReference type="SAM" id="Coils"/>
    </source>
</evidence>
<reference evidence="4" key="1">
    <citation type="submission" date="2021-02" db="EMBL/GenBank/DDBJ databases">
        <authorList>
            <person name="Nowell W R."/>
        </authorList>
    </citation>
    <scope>NUCLEOTIDE SEQUENCE</scope>
</reference>
<dbReference type="PROSITE" id="PS51257">
    <property type="entry name" value="PROKAR_LIPOPROTEIN"/>
    <property type="match status" value="1"/>
</dbReference>